<feature type="region of interest" description="Disordered" evidence="1">
    <location>
        <begin position="30"/>
        <end position="71"/>
    </location>
</feature>
<proteinExistence type="predicted"/>
<accession>A0ABY4R227</accession>
<sequence>MDELTADAAIILGGWDARCAVTLAVASAGDVAARHDSADGRRSPPESRGFQDHPIHPQIGMSGQGSRSTEA</sequence>
<organism evidence="2 3">
    <name type="scientific">Jatrophihabitans telluris</name>
    <dbReference type="NCBI Taxonomy" id="2038343"/>
    <lineage>
        <taxon>Bacteria</taxon>
        <taxon>Bacillati</taxon>
        <taxon>Actinomycetota</taxon>
        <taxon>Actinomycetes</taxon>
        <taxon>Jatrophihabitantales</taxon>
        <taxon>Jatrophihabitantaceae</taxon>
        <taxon>Jatrophihabitans</taxon>
    </lineage>
</organism>
<protein>
    <submittedName>
        <fullName evidence="2">Uncharacterized protein</fullName>
    </submittedName>
</protein>
<dbReference type="RefSeq" id="WP_249773086.1">
    <property type="nucleotide sequence ID" value="NZ_CP097332.1"/>
</dbReference>
<reference evidence="2" key="1">
    <citation type="journal article" date="2018" name="Int. J. Syst. Evol. Microbiol.">
        <title>Jatrophihabitans telluris sp. nov., isolated from sediment soil of lava forest wetlands and the emended description of the genus Jatrophihabitans.</title>
        <authorList>
            <person name="Lee K.C."/>
            <person name="Suh M.K."/>
            <person name="Eom M.K."/>
            <person name="Kim K.K."/>
            <person name="Kim J.S."/>
            <person name="Kim D.S."/>
            <person name="Ko S.H."/>
            <person name="Shin Y.K."/>
            <person name="Lee J.S."/>
        </authorList>
    </citation>
    <scope>NUCLEOTIDE SEQUENCE</scope>
    <source>
        <strain evidence="2">N237</strain>
    </source>
</reference>
<evidence type="ECO:0000256" key="1">
    <source>
        <dbReference type="SAM" id="MobiDB-lite"/>
    </source>
</evidence>
<reference evidence="2" key="2">
    <citation type="submission" date="2022-05" db="EMBL/GenBank/DDBJ databases">
        <authorList>
            <person name="Kim J.-S."/>
            <person name="Lee K."/>
            <person name="Suh M."/>
            <person name="Eom M."/>
            <person name="Kim J.-S."/>
            <person name="Kim D.-S."/>
            <person name="Ko S.-H."/>
            <person name="Shin Y."/>
            <person name="Lee J.-S."/>
        </authorList>
    </citation>
    <scope>NUCLEOTIDE SEQUENCE</scope>
    <source>
        <strain evidence="2">N237</strain>
    </source>
</reference>
<feature type="compositionally biased region" description="Basic and acidic residues" evidence="1">
    <location>
        <begin position="32"/>
        <end position="55"/>
    </location>
</feature>
<name>A0ABY4R227_9ACTN</name>
<dbReference type="Proteomes" id="UP001056336">
    <property type="component" value="Chromosome"/>
</dbReference>
<gene>
    <name evidence="2" type="ORF">M6D93_04095</name>
</gene>
<keyword evidence="3" id="KW-1185">Reference proteome</keyword>
<dbReference type="EMBL" id="CP097332">
    <property type="protein sequence ID" value="UQX89190.1"/>
    <property type="molecule type" value="Genomic_DNA"/>
</dbReference>
<evidence type="ECO:0000313" key="3">
    <source>
        <dbReference type="Proteomes" id="UP001056336"/>
    </source>
</evidence>
<evidence type="ECO:0000313" key="2">
    <source>
        <dbReference type="EMBL" id="UQX89190.1"/>
    </source>
</evidence>